<dbReference type="SUPFAM" id="SSF54637">
    <property type="entry name" value="Thioesterase/thiol ester dehydrase-isomerase"/>
    <property type="match status" value="1"/>
</dbReference>
<dbReference type="PANTHER" id="PTHR31793">
    <property type="entry name" value="4-HYDROXYBENZOYL-COA THIOESTERASE FAMILY MEMBER"/>
    <property type="match status" value="1"/>
</dbReference>
<sequence>MDETLADGAPREFVREKKVYFHHCDPAGVVFFAQYLVFVNEMVQEWFEVGLAVDYAGLLRERRIGMPTARLECDFLAPSRMGDTLRLALSVDRTGTSSCRLRLVGTGPDPSDVRVRITALLVCTSLDSHRSVPLPDDVRTAMRDWPAPDPNR</sequence>
<dbReference type="Proteomes" id="UP000288351">
    <property type="component" value="Unassembled WGS sequence"/>
</dbReference>
<dbReference type="Gene3D" id="3.10.129.10">
    <property type="entry name" value="Hotdog Thioesterase"/>
    <property type="match status" value="1"/>
</dbReference>
<dbReference type="InterPro" id="IPR050563">
    <property type="entry name" value="4-hydroxybenzoyl-CoA_TE"/>
</dbReference>
<name>A0A401QU97_STRNR</name>
<dbReference type="CDD" id="cd00586">
    <property type="entry name" value="4HBT"/>
    <property type="match status" value="1"/>
</dbReference>
<accession>A0A401QU97</accession>
<dbReference type="RefSeq" id="WP_016578989.1">
    <property type="nucleotide sequence ID" value="NZ_BHXC01000006.1"/>
</dbReference>
<proteinExistence type="predicted"/>
<dbReference type="Pfam" id="PF13279">
    <property type="entry name" value="4HBT_2"/>
    <property type="match status" value="1"/>
</dbReference>
<dbReference type="EMBL" id="BHXC01000006">
    <property type="protein sequence ID" value="GCB88964.1"/>
    <property type="molecule type" value="Genomic_DNA"/>
</dbReference>
<comment type="caution">
    <text evidence="1">The sequence shown here is derived from an EMBL/GenBank/DDBJ whole genome shotgun (WGS) entry which is preliminary data.</text>
</comment>
<dbReference type="AlphaFoldDB" id="A0A401QU97"/>
<protein>
    <submittedName>
        <fullName evidence="1">4-hydroxybenzoyl-CoA thioesterase</fullName>
    </submittedName>
</protein>
<dbReference type="GO" id="GO:0047617">
    <property type="term" value="F:fatty acyl-CoA hydrolase activity"/>
    <property type="evidence" value="ECO:0007669"/>
    <property type="project" value="TreeGrafter"/>
</dbReference>
<organism evidence="1 2">
    <name type="scientific">Streptomyces noursei</name>
    <name type="common">Streptomyces albulus</name>
    <dbReference type="NCBI Taxonomy" id="1971"/>
    <lineage>
        <taxon>Bacteria</taxon>
        <taxon>Bacillati</taxon>
        <taxon>Actinomycetota</taxon>
        <taxon>Actinomycetes</taxon>
        <taxon>Kitasatosporales</taxon>
        <taxon>Streptomycetaceae</taxon>
        <taxon>Streptomyces</taxon>
    </lineage>
</organism>
<evidence type="ECO:0000313" key="2">
    <source>
        <dbReference type="Proteomes" id="UP000288351"/>
    </source>
</evidence>
<gene>
    <name evidence="1" type="ORF">SALB_01637</name>
</gene>
<dbReference type="PANTHER" id="PTHR31793:SF24">
    <property type="entry name" value="LONG-CHAIN ACYL-COA THIOESTERASE FADM"/>
    <property type="match status" value="1"/>
</dbReference>
<reference evidence="1 2" key="1">
    <citation type="journal article" date="2019" name="Microbiol. Resour. Announc.">
        <title>Draft Genome Sequence of the Most Traditional epsilon-Poly-l-Lysine Producer, Streptomyces albulus NBRC14147.</title>
        <authorList>
            <person name="Yamanaka K."/>
            <person name="Hamano Y."/>
        </authorList>
    </citation>
    <scope>NUCLEOTIDE SEQUENCE [LARGE SCALE GENOMIC DNA]</scope>
    <source>
        <strain evidence="1 2">NBRC 14147</strain>
    </source>
</reference>
<evidence type="ECO:0000313" key="1">
    <source>
        <dbReference type="EMBL" id="GCB88964.1"/>
    </source>
</evidence>
<dbReference type="InterPro" id="IPR029069">
    <property type="entry name" value="HotDog_dom_sf"/>
</dbReference>